<feature type="coiled-coil region" evidence="1">
    <location>
        <begin position="315"/>
        <end position="363"/>
    </location>
</feature>
<evidence type="ECO:0000313" key="3">
    <source>
        <dbReference type="EMBL" id="CEP08895.1"/>
    </source>
</evidence>
<protein>
    <submittedName>
        <fullName evidence="3">Uncharacterized protein</fullName>
    </submittedName>
</protein>
<dbReference type="OrthoDB" id="2206543at2759"/>
<organism evidence="3 4">
    <name type="scientific">Parasitella parasitica</name>
    <dbReference type="NCBI Taxonomy" id="35722"/>
    <lineage>
        <taxon>Eukaryota</taxon>
        <taxon>Fungi</taxon>
        <taxon>Fungi incertae sedis</taxon>
        <taxon>Mucoromycota</taxon>
        <taxon>Mucoromycotina</taxon>
        <taxon>Mucoromycetes</taxon>
        <taxon>Mucorales</taxon>
        <taxon>Mucorineae</taxon>
        <taxon>Mucoraceae</taxon>
        <taxon>Parasitella</taxon>
    </lineage>
</organism>
<evidence type="ECO:0000256" key="1">
    <source>
        <dbReference type="SAM" id="Coils"/>
    </source>
</evidence>
<keyword evidence="1" id="KW-0175">Coiled coil</keyword>
<dbReference type="EMBL" id="LN720512">
    <property type="protein sequence ID" value="CEP08895.1"/>
    <property type="molecule type" value="Genomic_DNA"/>
</dbReference>
<evidence type="ECO:0000256" key="2">
    <source>
        <dbReference type="SAM" id="MobiDB-lite"/>
    </source>
</evidence>
<feature type="non-terminal residue" evidence="3">
    <location>
        <position position="1"/>
    </location>
</feature>
<name>A0A0B7N068_9FUNG</name>
<feature type="region of interest" description="Disordered" evidence="2">
    <location>
        <begin position="369"/>
        <end position="388"/>
    </location>
</feature>
<accession>A0A0B7N068</accession>
<proteinExistence type="predicted"/>
<dbReference type="AlphaFoldDB" id="A0A0B7N068"/>
<evidence type="ECO:0000313" key="4">
    <source>
        <dbReference type="Proteomes" id="UP000054107"/>
    </source>
</evidence>
<sequence length="388" mass="42770">TKVVTPALGSTPDVAQQASSIRQRVRKLPISINTSSSVLQTAGSKRRFTETPVTPSILSRLSGTLSNAQNELISKFGKSKNNLICEHCTNIGCISITSLRHDSDSDEDEDIESSPPLEFQCTICGREQSANHIHQALGTISKKSKNADTTAITATFTPLPGTPASMVSTEDNALSERYQVLKHRISCIECAATGTMVKFGFTQTAQPRPRFQCSNCKRIFNISIMADMMSELDTEQPSCSSQTALEEDITITDAQPTGQTSANFESQEDMLPSWLEADNNASQASSNPQVIQFLLDSVKALTAQATENQQKFDYINTLIEQNELLKKELKEQKKENDLQKKEIEKLKNIIKEQKIQKNTTMKDTMLTNQNNTYNSKHASAGTSSSFIT</sequence>
<gene>
    <name evidence="3" type="primary">PARPA_02296.1 scaffold 3729</name>
</gene>
<reference evidence="3 4" key="1">
    <citation type="submission" date="2014-09" db="EMBL/GenBank/DDBJ databases">
        <authorList>
            <person name="Ellenberger Sabrina"/>
        </authorList>
    </citation>
    <scope>NUCLEOTIDE SEQUENCE [LARGE SCALE GENOMIC DNA]</scope>
    <source>
        <strain evidence="3 4">CBS 412.66</strain>
    </source>
</reference>
<keyword evidence="4" id="KW-1185">Reference proteome</keyword>
<feature type="non-terminal residue" evidence="3">
    <location>
        <position position="388"/>
    </location>
</feature>
<dbReference type="Proteomes" id="UP000054107">
    <property type="component" value="Unassembled WGS sequence"/>
</dbReference>